<reference evidence="2 3" key="1">
    <citation type="submission" date="2015-10" db="EMBL/GenBank/DDBJ databases">
        <title>Draft genomes sequences of Candida glabrata isolates 1A, 1B, 2A, 2B, 3A and 3B.</title>
        <authorList>
            <person name="Haavelsrud O.E."/>
            <person name="Gaustad P."/>
        </authorList>
    </citation>
    <scope>NUCLEOTIDE SEQUENCE [LARGE SCALE GENOMIC DNA]</scope>
    <source>
        <strain evidence="2">910700640</strain>
    </source>
</reference>
<dbReference type="VEuPathDB" id="FungiDB:GVI51_M01969"/>
<keyword evidence="1" id="KW-1133">Transmembrane helix</keyword>
<dbReference type="Pfam" id="PF12400">
    <property type="entry name" value="STIMATE"/>
    <property type="match status" value="1"/>
</dbReference>
<feature type="transmembrane region" description="Helical" evidence="1">
    <location>
        <begin position="13"/>
        <end position="35"/>
    </location>
</feature>
<feature type="transmembrane region" description="Helical" evidence="1">
    <location>
        <begin position="175"/>
        <end position="197"/>
    </location>
</feature>
<keyword evidence="1" id="KW-0812">Transmembrane</keyword>
<dbReference type="InterPro" id="IPR022127">
    <property type="entry name" value="STIMATE/YPL162C"/>
</dbReference>
<organism evidence="2 3">
    <name type="scientific">Candida glabrata</name>
    <name type="common">Yeast</name>
    <name type="synonym">Torulopsis glabrata</name>
    <dbReference type="NCBI Taxonomy" id="5478"/>
    <lineage>
        <taxon>Eukaryota</taxon>
        <taxon>Fungi</taxon>
        <taxon>Dikarya</taxon>
        <taxon>Ascomycota</taxon>
        <taxon>Saccharomycotina</taxon>
        <taxon>Saccharomycetes</taxon>
        <taxon>Saccharomycetales</taxon>
        <taxon>Saccharomycetaceae</taxon>
        <taxon>Nakaseomyces</taxon>
    </lineage>
</organism>
<protein>
    <submittedName>
        <fullName evidence="2">Vacuolar membrane protein</fullName>
    </submittedName>
</protein>
<dbReference type="Proteomes" id="UP000054886">
    <property type="component" value="Unassembled WGS sequence"/>
</dbReference>
<gene>
    <name evidence="2" type="ORF">AO440_003945</name>
</gene>
<feature type="transmembrane region" description="Helical" evidence="1">
    <location>
        <begin position="121"/>
        <end position="140"/>
    </location>
</feature>
<dbReference type="GO" id="GO:0016020">
    <property type="term" value="C:membrane"/>
    <property type="evidence" value="ECO:0007669"/>
    <property type="project" value="TreeGrafter"/>
</dbReference>
<dbReference type="VEuPathDB" id="FungiDB:CAGL0M02057g"/>
<accession>A0A0W0DXC1</accession>
<evidence type="ECO:0000313" key="2">
    <source>
        <dbReference type="EMBL" id="KTB07944.1"/>
    </source>
</evidence>
<dbReference type="PANTHER" id="PTHR31735:SF1">
    <property type="entry name" value="VACUOLAR MEMBRANE PROTEIN YPL162C"/>
    <property type="match status" value="1"/>
</dbReference>
<dbReference type="EMBL" id="LLZZ01000106">
    <property type="protein sequence ID" value="KTB07944.1"/>
    <property type="molecule type" value="Genomic_DNA"/>
</dbReference>
<dbReference type="PANTHER" id="PTHR31735">
    <property type="entry name" value="VACUOLAR MEMBRANE PROTEIN YPL162C"/>
    <property type="match status" value="1"/>
</dbReference>
<dbReference type="VEuPathDB" id="FungiDB:GWK60_M01969"/>
<dbReference type="VEuPathDB" id="FungiDB:B1J91_M02057g"/>
<sequence length="289" mass="33201">MGPIKPGMDNCQLLGPASLLVQCLMGISALALLLFKRNHEHPRRKMEIWLFDIGKQIIGALGIHFINVGISVLKRHHKKKAYLFISIVGNLTKSVSSTREDDGSDEQCDWYFLNLLLDTTVGIPILWLAINCITYILQYLNIKNVESGNYFAEEENDIESQESEQPLITAFFKQLGIFTSSLIVMKICVYLVLNYFEDLAYWFANLILSWSDRWPDLQVTLVMFVFPIILNCFQYFCVDNVIKLHSDDVNNYNSKSFEPEEVIQEEYTNLISGAQKKDKNKQSAYETIS</sequence>
<dbReference type="AlphaFoldDB" id="A0A0W0DXC1"/>
<comment type="caution">
    <text evidence="2">The sequence shown here is derived from an EMBL/GenBank/DDBJ whole genome shotgun (WGS) entry which is preliminary data.</text>
</comment>
<evidence type="ECO:0000313" key="3">
    <source>
        <dbReference type="Proteomes" id="UP000054886"/>
    </source>
</evidence>
<keyword evidence="1" id="KW-0472">Membrane</keyword>
<proteinExistence type="predicted"/>
<feature type="transmembrane region" description="Helical" evidence="1">
    <location>
        <begin position="217"/>
        <end position="238"/>
    </location>
</feature>
<feature type="transmembrane region" description="Helical" evidence="1">
    <location>
        <begin position="56"/>
        <end position="73"/>
    </location>
</feature>
<name>A0A0W0DXC1_CANGB</name>
<evidence type="ECO:0000256" key="1">
    <source>
        <dbReference type="SAM" id="Phobius"/>
    </source>
</evidence>
<dbReference type="VEuPathDB" id="FungiDB:GW608_M01969"/>